<accession>A0ABQ3SI22</accession>
<dbReference type="InterPro" id="IPR008628">
    <property type="entry name" value="GPP34-like"/>
</dbReference>
<name>A0ABQ3SI22_9ACTN</name>
<evidence type="ECO:0008006" key="7">
    <source>
        <dbReference type="Google" id="ProtNLM"/>
    </source>
</evidence>
<dbReference type="InterPro" id="IPR038261">
    <property type="entry name" value="GPP34-like_sf"/>
</dbReference>
<keyword evidence="6" id="KW-1185">Reference proteome</keyword>
<proteinExistence type="predicted"/>
<comment type="caution">
    <text evidence="5">The sequence shown here is derived from an EMBL/GenBank/DDBJ whole genome shotgun (WGS) entry which is preliminary data.</text>
</comment>
<gene>
    <name evidence="5" type="ORF">Snoj_15100</name>
</gene>
<keyword evidence="2" id="KW-0333">Golgi apparatus</keyword>
<evidence type="ECO:0000313" key="5">
    <source>
        <dbReference type="EMBL" id="GHI67592.1"/>
    </source>
</evidence>
<comment type="subcellular location">
    <subcellularLocation>
        <location evidence="1">Golgi apparatus membrane</location>
        <topology evidence="1">Peripheral membrane protein</topology>
        <orientation evidence="1">Cytoplasmic side</orientation>
    </subcellularLocation>
</comment>
<sequence>MTAPAQLYALCAAAHGGFPPPRRETETGRGLAGAMLLQGALAGRLDLHGDRVRPTGRGRRGDPALDAFLAHVETSPRDRAPSDWVERLGPAALAAPRPGLLPGSAEPPRGRAGIRPAEALRRVRRSVAEPDRSALHAVAAGALLAASGLHDLCWPGLSRDEASRETLRAVAALGSAGLPVARAATAVSHSLSGSAGALAFPG</sequence>
<reference evidence="6" key="1">
    <citation type="submission" date="2023-07" db="EMBL/GenBank/DDBJ databases">
        <title>Whole genome shotgun sequence of Streptomyces nojiriensis NBRC 13794.</title>
        <authorList>
            <person name="Komaki H."/>
            <person name="Tamura T."/>
        </authorList>
    </citation>
    <scope>NUCLEOTIDE SEQUENCE [LARGE SCALE GENOMIC DNA]</scope>
    <source>
        <strain evidence="6">NBRC 13794</strain>
    </source>
</reference>
<evidence type="ECO:0000313" key="6">
    <source>
        <dbReference type="Proteomes" id="UP000613974"/>
    </source>
</evidence>
<keyword evidence="3" id="KW-0446">Lipid-binding</keyword>
<evidence type="ECO:0000256" key="1">
    <source>
        <dbReference type="ARBA" id="ARBA00004255"/>
    </source>
</evidence>
<evidence type="ECO:0000256" key="2">
    <source>
        <dbReference type="ARBA" id="ARBA00023034"/>
    </source>
</evidence>
<protein>
    <recommendedName>
        <fullName evidence="7">GPP34 family phosphoprotein</fullName>
    </recommendedName>
</protein>
<dbReference type="GeneID" id="95593933"/>
<keyword evidence="4" id="KW-0472">Membrane</keyword>
<dbReference type="RefSeq" id="WP_189741760.1">
    <property type="nucleotide sequence ID" value="NZ_BMRL01000010.1"/>
</dbReference>
<dbReference type="Gene3D" id="1.10.3630.10">
    <property type="entry name" value="yeast vps74-n-term truncation variant domain like"/>
    <property type="match status" value="1"/>
</dbReference>
<evidence type="ECO:0000256" key="3">
    <source>
        <dbReference type="ARBA" id="ARBA00023121"/>
    </source>
</evidence>
<evidence type="ECO:0000256" key="4">
    <source>
        <dbReference type="ARBA" id="ARBA00023136"/>
    </source>
</evidence>
<dbReference type="EMBL" id="BNEC01000003">
    <property type="protein sequence ID" value="GHI67592.1"/>
    <property type="molecule type" value="Genomic_DNA"/>
</dbReference>
<dbReference type="Proteomes" id="UP000613974">
    <property type="component" value="Unassembled WGS sequence"/>
</dbReference>
<organism evidence="5 6">
    <name type="scientific">Streptomyces nojiriensis</name>
    <dbReference type="NCBI Taxonomy" id="66374"/>
    <lineage>
        <taxon>Bacteria</taxon>
        <taxon>Bacillati</taxon>
        <taxon>Actinomycetota</taxon>
        <taxon>Actinomycetes</taxon>
        <taxon>Kitasatosporales</taxon>
        <taxon>Streptomycetaceae</taxon>
        <taxon>Streptomyces</taxon>
    </lineage>
</organism>
<dbReference type="Pfam" id="PF05719">
    <property type="entry name" value="GPP34"/>
    <property type="match status" value="1"/>
</dbReference>